<dbReference type="Pfam" id="PF04536">
    <property type="entry name" value="TPM_phosphatase"/>
    <property type="match status" value="1"/>
</dbReference>
<dbReference type="EMBL" id="CP019602">
    <property type="protein sequence ID" value="ARU15171.1"/>
    <property type="molecule type" value="Genomic_DNA"/>
</dbReference>
<dbReference type="Proteomes" id="UP000195807">
    <property type="component" value="Chromosome"/>
</dbReference>
<protein>
    <recommendedName>
        <fullName evidence="1">TPM domain-containing protein</fullName>
    </recommendedName>
</protein>
<evidence type="ECO:0000313" key="3">
    <source>
        <dbReference type="Proteomes" id="UP000195807"/>
    </source>
</evidence>
<gene>
    <name evidence="2" type="ORF">A9D14_02000</name>
</gene>
<reference evidence="2 3" key="1">
    <citation type="submission" date="2017-01" db="EMBL/GenBank/DDBJ databases">
        <title>Complete genome sequence of esterase-producing bacterium Croceicoccus marinus E4A9.</title>
        <authorList>
            <person name="Wu Y.-H."/>
            <person name="Cheng H."/>
            <person name="Xu L."/>
            <person name="Huo Y.-Y."/>
            <person name="Wang C.-S."/>
            <person name="Xu X.-W."/>
        </authorList>
    </citation>
    <scope>NUCLEOTIDE SEQUENCE [LARGE SCALE GENOMIC DNA]</scope>
    <source>
        <strain evidence="2 3">E4A9</strain>
    </source>
</reference>
<accession>A0A1Z1F8Q8</accession>
<feature type="domain" description="TPM" evidence="1">
    <location>
        <begin position="62"/>
        <end position="183"/>
    </location>
</feature>
<dbReference type="AlphaFoldDB" id="A0A1Z1F8Q8"/>
<dbReference type="InterPro" id="IPR007621">
    <property type="entry name" value="TPM_dom"/>
</dbReference>
<name>A0A1Z1F8Q8_9SPHN</name>
<dbReference type="STRING" id="450378.GCA_001661675_00397"/>
<dbReference type="Gene3D" id="3.10.310.50">
    <property type="match status" value="1"/>
</dbReference>
<evidence type="ECO:0000259" key="1">
    <source>
        <dbReference type="Pfam" id="PF04536"/>
    </source>
</evidence>
<organism evidence="2 3">
    <name type="scientific">Croceicoccus marinus</name>
    <dbReference type="NCBI Taxonomy" id="450378"/>
    <lineage>
        <taxon>Bacteria</taxon>
        <taxon>Pseudomonadati</taxon>
        <taxon>Pseudomonadota</taxon>
        <taxon>Alphaproteobacteria</taxon>
        <taxon>Sphingomonadales</taxon>
        <taxon>Erythrobacteraceae</taxon>
        <taxon>Croceicoccus</taxon>
    </lineage>
</organism>
<dbReference type="KEGG" id="cman:A9D14_02000"/>
<keyword evidence="3" id="KW-1185">Reference proteome</keyword>
<dbReference type="RefSeq" id="WP_066842497.1">
    <property type="nucleotide sequence ID" value="NZ_CP019602.1"/>
</dbReference>
<evidence type="ECO:0000313" key="2">
    <source>
        <dbReference type="EMBL" id="ARU15171.1"/>
    </source>
</evidence>
<proteinExistence type="predicted"/>
<sequence>MPAGDILRHPLRHWRWFALAFVLTAGFILPWSGGAFRYVGDDADGAEEAGGASAYAQEVERVIDPIGLFEADEARRLSAAVDQARARSGARFVVLTTRGLRGEDFDRFASRFHGGWERATGQNDAAIVFVSPGDSLVGVSTGHDLPIRPTDAERQAIIERMKPLARQGEFEAAMMTGMEGIEDLLAKAAAPNET</sequence>
<dbReference type="OrthoDB" id="9855221at2"/>